<protein>
    <recommendedName>
        <fullName evidence="4">Type I restriction enzyme R protein N-terminal domain-containing protein</fullName>
    </recommendedName>
</protein>
<evidence type="ECO:0000313" key="3">
    <source>
        <dbReference type="Proteomes" id="UP000219453"/>
    </source>
</evidence>
<dbReference type="RefSeq" id="WP_097007090.1">
    <property type="nucleotide sequence ID" value="NZ_OBEJ01000001.1"/>
</dbReference>
<dbReference type="OrthoDB" id="330911at2157"/>
<accession>A0A285MZ05</accession>
<evidence type="ECO:0008006" key="4">
    <source>
        <dbReference type="Google" id="ProtNLM"/>
    </source>
</evidence>
<proteinExistence type="predicted"/>
<dbReference type="EMBL" id="OBEJ01000001">
    <property type="protein sequence ID" value="SNZ02422.1"/>
    <property type="molecule type" value="Genomic_DNA"/>
</dbReference>
<gene>
    <name evidence="2" type="ORF">SAMN06269185_0018</name>
</gene>
<name>A0A285MZ05_NATPI</name>
<feature type="region of interest" description="Disordered" evidence="1">
    <location>
        <begin position="211"/>
        <end position="260"/>
    </location>
</feature>
<feature type="compositionally biased region" description="Low complexity" evidence="1">
    <location>
        <begin position="244"/>
        <end position="260"/>
    </location>
</feature>
<organism evidence="2 3">
    <name type="scientific">Natronoarchaeum philippinense</name>
    <dbReference type="NCBI Taxonomy" id="558529"/>
    <lineage>
        <taxon>Archaea</taxon>
        <taxon>Methanobacteriati</taxon>
        <taxon>Methanobacteriota</taxon>
        <taxon>Stenosarchaea group</taxon>
        <taxon>Halobacteria</taxon>
        <taxon>Halobacteriales</taxon>
        <taxon>Natronoarchaeaceae</taxon>
    </lineage>
</organism>
<evidence type="ECO:0000256" key="1">
    <source>
        <dbReference type="SAM" id="MobiDB-lite"/>
    </source>
</evidence>
<dbReference type="AlphaFoldDB" id="A0A285MZ05"/>
<evidence type="ECO:0000313" key="2">
    <source>
        <dbReference type="EMBL" id="SNZ02422.1"/>
    </source>
</evidence>
<dbReference type="Proteomes" id="UP000219453">
    <property type="component" value="Unassembled WGS sequence"/>
</dbReference>
<reference evidence="2 3" key="1">
    <citation type="submission" date="2017-09" db="EMBL/GenBank/DDBJ databases">
        <authorList>
            <person name="Ehlers B."/>
            <person name="Leendertz F.H."/>
        </authorList>
    </citation>
    <scope>NUCLEOTIDE SEQUENCE [LARGE SCALE GENOMIC DNA]</scope>
    <source>
        <strain evidence="2 3">DSM 27208</strain>
    </source>
</reference>
<sequence length="436" mass="46445">MDRGALRTYVDRSRELVDASPELSEPNTQLRLVQPFFTALGWELHRIDADRVVDIGDAKRRVDFALLVEGEPAVLVETVACATDLQREHAQRLGRTVLDSGVDRGVLTNGRAFVFVADDGGALDRTECRLQELPERADAVAEYSREAVEQRVRTAQRRRRDAARSLAEDRESVVDDIRDRLVETAGDGIDQRLRDESEAFVDRVIEELGDGDTAIESADGAADASRDGETAGVQAREDGEDAAEASGENTTATATDADLGAVDTADLEAVADADVEAADGDDAETAADLDAETAADVDAEATAAADPNQSATDDVPADALGGAVAEDGQYVIKFFNGRTSVWAVGHARAVLATAQAIEYLLKQGAADRQGKSGALSAPWGPEGERAVVVTEAVENATLELSNGWHLDARVTTGVARTAVEQLAERAGLRVMFTGWD</sequence>
<keyword evidence="3" id="KW-1185">Reference proteome</keyword>